<dbReference type="CDD" id="cd16922">
    <property type="entry name" value="HATPase_EvgS-ArcB-TorS-like"/>
    <property type="match status" value="1"/>
</dbReference>
<evidence type="ECO:0000259" key="24">
    <source>
        <dbReference type="PROSITE" id="PS50110"/>
    </source>
</evidence>
<dbReference type="InterPro" id="IPR003594">
    <property type="entry name" value="HATPase_dom"/>
</dbReference>
<accession>A0A4R2RX06</accession>
<dbReference type="PANTHER" id="PTHR45339:SF1">
    <property type="entry name" value="HYBRID SIGNAL TRANSDUCTION HISTIDINE KINASE J"/>
    <property type="match status" value="1"/>
</dbReference>
<dbReference type="Gene3D" id="3.40.50.2300">
    <property type="match status" value="1"/>
</dbReference>
<comment type="subcellular location">
    <subcellularLocation>
        <location evidence="2">Cell membrane</location>
        <topology evidence="2">Multi-pass membrane protein</topology>
    </subcellularLocation>
</comment>
<reference evidence="26 27" key="1">
    <citation type="submission" date="2019-03" db="EMBL/GenBank/DDBJ databases">
        <title>Genomic Encyclopedia of Type Strains, Phase IV (KMG-IV): sequencing the most valuable type-strain genomes for metagenomic binning, comparative biology and taxonomic classification.</title>
        <authorList>
            <person name="Goeker M."/>
        </authorList>
    </citation>
    <scope>NUCLEOTIDE SEQUENCE [LARGE SCALE GENOMIC DNA]</scope>
    <source>
        <strain evidence="26 27">DSM 11170</strain>
    </source>
</reference>
<proteinExistence type="inferred from homology"/>
<dbReference type="OrthoDB" id="9813048at2"/>
<dbReference type="InterPro" id="IPR004358">
    <property type="entry name" value="Sig_transdc_His_kin-like_C"/>
</dbReference>
<feature type="domain" description="Response regulatory" evidence="24">
    <location>
        <begin position="619"/>
        <end position="737"/>
    </location>
</feature>
<dbReference type="Pfam" id="PF13188">
    <property type="entry name" value="PAS_8"/>
    <property type="match status" value="1"/>
</dbReference>
<evidence type="ECO:0000256" key="12">
    <source>
        <dbReference type="ARBA" id="ARBA00022840"/>
    </source>
</evidence>
<dbReference type="SUPFAM" id="SSF47226">
    <property type="entry name" value="Histidine-containing phosphotransfer domain, HPT domain"/>
    <property type="match status" value="1"/>
</dbReference>
<evidence type="ECO:0000256" key="9">
    <source>
        <dbReference type="ARBA" id="ARBA00022692"/>
    </source>
</evidence>
<evidence type="ECO:0000256" key="7">
    <source>
        <dbReference type="ARBA" id="ARBA00022553"/>
    </source>
</evidence>
<evidence type="ECO:0000256" key="20">
    <source>
        <dbReference type="PROSITE-ProRule" id="PRU00110"/>
    </source>
</evidence>
<dbReference type="InterPro" id="IPR036641">
    <property type="entry name" value="HPT_dom_sf"/>
</dbReference>
<dbReference type="CDD" id="cd00082">
    <property type="entry name" value="HisKA"/>
    <property type="match status" value="1"/>
</dbReference>
<dbReference type="SUPFAM" id="SSF55874">
    <property type="entry name" value="ATPase domain of HSP90 chaperone/DNA topoisomerase II/histidine kinase"/>
    <property type="match status" value="1"/>
</dbReference>
<comment type="subunit">
    <text evidence="17">At low DSF concentrations, interacts with RpfF.</text>
</comment>
<dbReference type="EC" id="2.7.13.3" evidence="4"/>
<evidence type="ECO:0000259" key="23">
    <source>
        <dbReference type="PROSITE" id="PS50109"/>
    </source>
</evidence>
<feature type="transmembrane region" description="Helical" evidence="22">
    <location>
        <begin position="6"/>
        <end position="28"/>
    </location>
</feature>
<evidence type="ECO:0000256" key="15">
    <source>
        <dbReference type="ARBA" id="ARBA00023136"/>
    </source>
</evidence>
<dbReference type="Pfam" id="PF00512">
    <property type="entry name" value="HisKA"/>
    <property type="match status" value="1"/>
</dbReference>
<evidence type="ECO:0000256" key="1">
    <source>
        <dbReference type="ARBA" id="ARBA00000085"/>
    </source>
</evidence>
<dbReference type="InterPro" id="IPR005467">
    <property type="entry name" value="His_kinase_dom"/>
</dbReference>
<evidence type="ECO:0000256" key="18">
    <source>
        <dbReference type="ARBA" id="ARBA00068150"/>
    </source>
</evidence>
<dbReference type="Gene3D" id="3.30.565.10">
    <property type="entry name" value="Histidine kinase-like ATPase, C-terminal domain"/>
    <property type="match status" value="1"/>
</dbReference>
<feature type="transmembrane region" description="Helical" evidence="22">
    <location>
        <begin position="103"/>
        <end position="127"/>
    </location>
</feature>
<dbReference type="SMART" id="SM00387">
    <property type="entry name" value="HATPase_c"/>
    <property type="match status" value="1"/>
</dbReference>
<dbReference type="Gene3D" id="3.30.450.20">
    <property type="entry name" value="PAS domain"/>
    <property type="match status" value="1"/>
</dbReference>
<dbReference type="InterPro" id="IPR001789">
    <property type="entry name" value="Sig_transdc_resp-reg_receiver"/>
</dbReference>
<evidence type="ECO:0000313" key="26">
    <source>
        <dbReference type="EMBL" id="TCP69002.1"/>
    </source>
</evidence>
<evidence type="ECO:0000256" key="19">
    <source>
        <dbReference type="ARBA" id="ARBA00074306"/>
    </source>
</evidence>
<evidence type="ECO:0000256" key="8">
    <source>
        <dbReference type="ARBA" id="ARBA00022679"/>
    </source>
</evidence>
<dbReference type="AlphaFoldDB" id="A0A4R2RX06"/>
<keyword evidence="6" id="KW-1003">Cell membrane</keyword>
<evidence type="ECO:0000256" key="10">
    <source>
        <dbReference type="ARBA" id="ARBA00022741"/>
    </source>
</evidence>
<feature type="domain" description="Histidine kinase" evidence="23">
    <location>
        <begin position="362"/>
        <end position="583"/>
    </location>
</feature>
<evidence type="ECO:0000256" key="22">
    <source>
        <dbReference type="SAM" id="Phobius"/>
    </source>
</evidence>
<dbReference type="CDD" id="cd17546">
    <property type="entry name" value="REC_hyHK_CKI1_RcsC-like"/>
    <property type="match status" value="1"/>
</dbReference>
<sequence length="886" mass="98259">MDIHILYFLKSLIFLSSLSAFLIGFYAYISYPKNIGVNAYIGLAFSSSLYAFGYAFVITSKSIAEYQFWWNVSFLASPFIPVFWLMMITHYCRLEHYLNKKTITGLFIIPTITLLLFYTNGYHHLYFSALTFHFDGLISFVEKERTWLNLICITYMNLCLLAGFLLLIRLHSKVGANYRKSINYMFIGTLVPAIANIAYDVGITPLHLDLVPVSICFAVLMHAIPLAKYHFFDLTPVAHEQIFDSLREGVIILDSLDRIIEFNPAATSFLPHLTADKLGKPIKEVLGDYPPLIGQVDSGTAETDIKVTIDQRTSYFSSCLSPIHSDHGQVGKALLLSDITEKTLAIAKAEKANLAKSDFLAMMSHEIRTPMNGIIGMNDLILETTMTEEQKQYANVIQESAGVLLNVINDILDFSKVESGKLDLEIIDLDINETVTSIAKLFANKAAEKGLTLSTSVSPDIRHMLRGDPSRLRQILFNLVSNAIKFTNSGQVALNAVLKSSDETRWWIEFTVTDTGIGIEKETIAHLFTPFVQADTSTSRMFGGTGLGLAISKKLVNLMGGEIGVSSEIGKGSTFWVSIPFELSPTPASALRAMVDHNSNGDYDCVAGTGAPLQNITGSVLLVEDNEVNQKLAQVLLSKLGLTVTVVDNGMLAIEATMEKEFDLIFMDCQMPELDGFQTTQIIREAETGTTRHVPIIAMTAMAMQGDRERCIQAGMDDYLTKPLHKNQLLAVIERWLPPPTQAKSQLQTYSSARSNISVGDSSVISMDALRELLGLPDDEMALFLDALIPTYVDESQRIMNDLNDAVERLDAEAIEKASHALKSSSANIGAINFSTLCARMEQLGRSRQIDNINTIFINLKHSYHEVIATLNRLLQNPSFMMANEE</sequence>
<keyword evidence="11 26" id="KW-0418">Kinase</keyword>
<evidence type="ECO:0000256" key="21">
    <source>
        <dbReference type="PROSITE-ProRule" id="PRU00169"/>
    </source>
</evidence>
<evidence type="ECO:0000256" key="17">
    <source>
        <dbReference type="ARBA" id="ARBA00064003"/>
    </source>
</evidence>
<protein>
    <recommendedName>
        <fullName evidence="19">Circadian input-output histidine kinase CikA</fullName>
        <ecNumber evidence="4">2.7.13.3</ecNumber>
    </recommendedName>
    <alternativeName>
        <fullName evidence="18">Sensory/regulatory protein RpfC</fullName>
    </alternativeName>
    <alternativeName>
        <fullName evidence="5">Stage 0 sporulation protein A homolog</fullName>
    </alternativeName>
</protein>
<dbReference type="Pfam" id="PF00072">
    <property type="entry name" value="Response_reg"/>
    <property type="match status" value="1"/>
</dbReference>
<dbReference type="PROSITE" id="PS50110">
    <property type="entry name" value="RESPONSE_REGULATORY"/>
    <property type="match status" value="1"/>
</dbReference>
<organism evidence="26 27">
    <name type="scientific">Heliophilum fasciatum</name>
    <dbReference type="NCBI Taxonomy" id="35700"/>
    <lineage>
        <taxon>Bacteria</taxon>
        <taxon>Bacillati</taxon>
        <taxon>Bacillota</taxon>
        <taxon>Clostridia</taxon>
        <taxon>Eubacteriales</taxon>
        <taxon>Heliobacteriaceae</taxon>
        <taxon>Heliophilum</taxon>
    </lineage>
</organism>
<evidence type="ECO:0000256" key="14">
    <source>
        <dbReference type="ARBA" id="ARBA00023012"/>
    </source>
</evidence>
<evidence type="ECO:0000256" key="11">
    <source>
        <dbReference type="ARBA" id="ARBA00022777"/>
    </source>
</evidence>
<comment type="caution">
    <text evidence="26">The sequence shown here is derived from an EMBL/GenBank/DDBJ whole genome shotgun (WGS) entry which is preliminary data.</text>
</comment>
<dbReference type="PANTHER" id="PTHR45339">
    <property type="entry name" value="HYBRID SIGNAL TRANSDUCTION HISTIDINE KINASE J"/>
    <property type="match status" value="1"/>
</dbReference>
<dbReference type="FunFam" id="3.30.565.10:FF:000010">
    <property type="entry name" value="Sensor histidine kinase RcsC"/>
    <property type="match status" value="1"/>
</dbReference>
<evidence type="ECO:0000256" key="6">
    <source>
        <dbReference type="ARBA" id="ARBA00022475"/>
    </source>
</evidence>
<dbReference type="PROSITE" id="PS50894">
    <property type="entry name" value="HPT"/>
    <property type="match status" value="1"/>
</dbReference>
<dbReference type="Proteomes" id="UP000294813">
    <property type="component" value="Unassembled WGS sequence"/>
</dbReference>
<gene>
    <name evidence="26" type="ORF">EDD73_101170</name>
</gene>
<comment type="function">
    <text evidence="16">May play the central regulatory role in sporulation. It may be an element of the effector pathway responsible for the activation of sporulation genes in response to nutritional stress. Spo0A may act in concert with spo0H (a sigma factor) to control the expression of some genes that are critical to the sporulation process.</text>
</comment>
<dbReference type="Pfam" id="PF02518">
    <property type="entry name" value="HATPase_c"/>
    <property type="match status" value="1"/>
</dbReference>
<keyword evidence="14" id="KW-0902">Two-component regulatory system</keyword>
<keyword evidence="9 22" id="KW-0812">Transmembrane</keyword>
<dbReference type="GO" id="GO:0000155">
    <property type="term" value="F:phosphorelay sensor kinase activity"/>
    <property type="evidence" value="ECO:0007669"/>
    <property type="project" value="InterPro"/>
</dbReference>
<dbReference type="SUPFAM" id="SSF55785">
    <property type="entry name" value="PYP-like sensor domain (PAS domain)"/>
    <property type="match status" value="1"/>
</dbReference>
<evidence type="ECO:0000256" key="3">
    <source>
        <dbReference type="ARBA" id="ARBA00006402"/>
    </source>
</evidence>
<keyword evidence="8" id="KW-0808">Transferase</keyword>
<feature type="transmembrane region" description="Helical" evidence="22">
    <location>
        <begin position="68"/>
        <end position="91"/>
    </location>
</feature>
<evidence type="ECO:0000259" key="25">
    <source>
        <dbReference type="PROSITE" id="PS50894"/>
    </source>
</evidence>
<keyword evidence="27" id="KW-1185">Reference proteome</keyword>
<dbReference type="SUPFAM" id="SSF47384">
    <property type="entry name" value="Homodimeric domain of signal transducing histidine kinase"/>
    <property type="match status" value="1"/>
</dbReference>
<comment type="similarity">
    <text evidence="3">In the N-terminal section; belongs to the phytochrome family.</text>
</comment>
<feature type="modified residue" description="Phosphohistidine" evidence="20">
    <location>
        <position position="820"/>
    </location>
</feature>
<dbReference type="InterPro" id="IPR008207">
    <property type="entry name" value="Sig_transdc_His_kin_Hpt_dom"/>
</dbReference>
<keyword evidence="12" id="KW-0067">ATP-binding</keyword>
<dbReference type="EMBL" id="SLXT01000001">
    <property type="protein sequence ID" value="TCP69002.1"/>
    <property type="molecule type" value="Genomic_DNA"/>
</dbReference>
<comment type="catalytic activity">
    <reaction evidence="1">
        <text>ATP + protein L-histidine = ADP + protein N-phospho-L-histidine.</text>
        <dbReference type="EC" id="2.7.13.3"/>
    </reaction>
</comment>
<evidence type="ECO:0000313" key="27">
    <source>
        <dbReference type="Proteomes" id="UP000294813"/>
    </source>
</evidence>
<evidence type="ECO:0000256" key="4">
    <source>
        <dbReference type="ARBA" id="ARBA00012438"/>
    </source>
</evidence>
<dbReference type="Gene3D" id="1.10.287.130">
    <property type="match status" value="1"/>
</dbReference>
<dbReference type="SMART" id="SM00073">
    <property type="entry name" value="HPT"/>
    <property type="match status" value="1"/>
</dbReference>
<dbReference type="FunFam" id="1.10.287.130:FF:000002">
    <property type="entry name" value="Two-component osmosensing histidine kinase"/>
    <property type="match status" value="1"/>
</dbReference>
<feature type="transmembrane region" description="Helical" evidence="22">
    <location>
        <begin position="35"/>
        <end position="56"/>
    </location>
</feature>
<dbReference type="InterPro" id="IPR011006">
    <property type="entry name" value="CheY-like_superfamily"/>
</dbReference>
<evidence type="ECO:0000256" key="13">
    <source>
        <dbReference type="ARBA" id="ARBA00022989"/>
    </source>
</evidence>
<dbReference type="InterPro" id="IPR035965">
    <property type="entry name" value="PAS-like_dom_sf"/>
</dbReference>
<dbReference type="SUPFAM" id="SSF52172">
    <property type="entry name" value="CheY-like"/>
    <property type="match status" value="1"/>
</dbReference>
<dbReference type="GO" id="GO:0005524">
    <property type="term" value="F:ATP binding"/>
    <property type="evidence" value="ECO:0007669"/>
    <property type="project" value="UniProtKB-KW"/>
</dbReference>
<name>A0A4R2RX06_9FIRM</name>
<dbReference type="PRINTS" id="PR00344">
    <property type="entry name" value="BCTRLSENSOR"/>
</dbReference>
<dbReference type="InterPro" id="IPR003661">
    <property type="entry name" value="HisK_dim/P_dom"/>
</dbReference>
<dbReference type="Pfam" id="PF01627">
    <property type="entry name" value="Hpt"/>
    <property type="match status" value="1"/>
</dbReference>
<keyword evidence="15 22" id="KW-0472">Membrane</keyword>
<feature type="transmembrane region" description="Helical" evidence="22">
    <location>
        <begin position="182"/>
        <end position="199"/>
    </location>
</feature>
<dbReference type="InterPro" id="IPR000014">
    <property type="entry name" value="PAS"/>
</dbReference>
<dbReference type="InterPro" id="IPR036097">
    <property type="entry name" value="HisK_dim/P_sf"/>
</dbReference>
<evidence type="ECO:0000256" key="16">
    <source>
        <dbReference type="ARBA" id="ARBA00024867"/>
    </source>
</evidence>
<dbReference type="Pfam" id="PF16927">
    <property type="entry name" value="HisKA_7TM"/>
    <property type="match status" value="1"/>
</dbReference>
<feature type="domain" description="HPt" evidence="25">
    <location>
        <begin position="781"/>
        <end position="878"/>
    </location>
</feature>
<evidence type="ECO:0000256" key="2">
    <source>
        <dbReference type="ARBA" id="ARBA00004651"/>
    </source>
</evidence>
<dbReference type="SMART" id="SM00448">
    <property type="entry name" value="REC"/>
    <property type="match status" value="1"/>
</dbReference>
<dbReference type="RefSeq" id="WP_131917789.1">
    <property type="nucleotide sequence ID" value="NZ_JAOQNU010000001.1"/>
</dbReference>
<dbReference type="SMART" id="SM00388">
    <property type="entry name" value="HisKA"/>
    <property type="match status" value="1"/>
</dbReference>
<feature type="transmembrane region" description="Helical" evidence="22">
    <location>
        <begin position="147"/>
        <end position="170"/>
    </location>
</feature>
<dbReference type="GO" id="GO:0005886">
    <property type="term" value="C:plasma membrane"/>
    <property type="evidence" value="ECO:0007669"/>
    <property type="project" value="UniProtKB-SubCell"/>
</dbReference>
<keyword evidence="7 21" id="KW-0597">Phosphoprotein</keyword>
<keyword evidence="10" id="KW-0547">Nucleotide-binding</keyword>
<evidence type="ECO:0000256" key="5">
    <source>
        <dbReference type="ARBA" id="ARBA00018672"/>
    </source>
</evidence>
<feature type="modified residue" description="4-aspartylphosphate" evidence="21">
    <location>
        <position position="668"/>
    </location>
</feature>
<dbReference type="Gene3D" id="1.20.120.160">
    <property type="entry name" value="HPT domain"/>
    <property type="match status" value="1"/>
</dbReference>
<dbReference type="InterPro" id="IPR031621">
    <property type="entry name" value="HisKA_7TM"/>
</dbReference>
<dbReference type="PROSITE" id="PS50109">
    <property type="entry name" value="HIS_KIN"/>
    <property type="match status" value="1"/>
</dbReference>
<keyword evidence="13 22" id="KW-1133">Transmembrane helix</keyword>
<dbReference type="InterPro" id="IPR036890">
    <property type="entry name" value="HATPase_C_sf"/>
</dbReference>